<evidence type="ECO:0000256" key="2">
    <source>
        <dbReference type="PROSITE-ProRule" id="PRU00447"/>
    </source>
</evidence>
<feature type="domain" description="CIDE-N" evidence="4">
    <location>
        <begin position="2"/>
        <end position="75"/>
    </location>
</feature>
<evidence type="ECO:0000313" key="5">
    <source>
        <dbReference type="EMBL" id="KAK7573803.1"/>
    </source>
</evidence>
<evidence type="ECO:0000313" key="6">
    <source>
        <dbReference type="Proteomes" id="UP001367676"/>
    </source>
</evidence>
<protein>
    <recommendedName>
        <fullName evidence="4">CIDE-N domain-containing protein</fullName>
    </recommendedName>
</protein>
<dbReference type="SUPFAM" id="SSF54277">
    <property type="entry name" value="CAD &amp; PB1 domains"/>
    <property type="match status" value="1"/>
</dbReference>
<gene>
    <name evidence="5" type="ORF">V9T40_010994</name>
</gene>
<dbReference type="Gene3D" id="3.10.20.10">
    <property type="match status" value="1"/>
</dbReference>
<dbReference type="SMART" id="SM00266">
    <property type="entry name" value="CAD"/>
    <property type="match status" value="1"/>
</dbReference>
<dbReference type="Pfam" id="PF02017">
    <property type="entry name" value="CIDE-N"/>
    <property type="match status" value="1"/>
</dbReference>
<feature type="region of interest" description="Disordered" evidence="3">
    <location>
        <begin position="77"/>
        <end position="119"/>
    </location>
</feature>
<keyword evidence="6" id="KW-1185">Reference proteome</keyword>
<proteinExistence type="predicted"/>
<feature type="compositionally biased region" description="Low complexity" evidence="3">
    <location>
        <begin position="78"/>
        <end position="87"/>
    </location>
</feature>
<dbReference type="PROSITE" id="PS51135">
    <property type="entry name" value="CIDE_N"/>
    <property type="match status" value="1"/>
</dbReference>
<feature type="compositionally biased region" description="Low complexity" evidence="3">
    <location>
        <begin position="96"/>
        <end position="113"/>
    </location>
</feature>
<dbReference type="GO" id="GO:0042981">
    <property type="term" value="P:regulation of apoptotic process"/>
    <property type="evidence" value="ECO:0007669"/>
    <property type="project" value="TreeGrafter"/>
</dbReference>
<dbReference type="AlphaFoldDB" id="A0AAN9T4M9"/>
<evidence type="ECO:0000259" key="4">
    <source>
        <dbReference type="PROSITE" id="PS51135"/>
    </source>
</evidence>
<reference evidence="5 6" key="1">
    <citation type="submission" date="2024-03" db="EMBL/GenBank/DDBJ databases">
        <title>Adaptation during the transition from Ophiocordyceps entomopathogen to insect associate is accompanied by gene loss and intensified selection.</title>
        <authorList>
            <person name="Ward C.M."/>
            <person name="Onetto C.A."/>
            <person name="Borneman A.R."/>
        </authorList>
    </citation>
    <scope>NUCLEOTIDE SEQUENCE [LARGE SCALE GENOMIC DNA]</scope>
    <source>
        <strain evidence="5">AWRI1</strain>
        <tissue evidence="5">Single Adult Female</tissue>
    </source>
</reference>
<dbReference type="Proteomes" id="UP001367676">
    <property type="component" value="Unassembled WGS sequence"/>
</dbReference>
<comment type="caution">
    <text evidence="5">The sequence shown here is derived from an EMBL/GenBank/DDBJ whole genome shotgun (WGS) entry which is preliminary data.</text>
</comment>
<accession>A0AAN9T4M9</accession>
<dbReference type="PANTHER" id="PTHR12306">
    <property type="entry name" value="CELL DEATH ACTIVATOR CIDE"/>
    <property type="match status" value="1"/>
</dbReference>
<keyword evidence="1 2" id="KW-0053">Apoptosis</keyword>
<dbReference type="PANTHER" id="PTHR12306:SF15">
    <property type="entry name" value="DNAATION FACTOR-RELATED PROTEIN 1, ISOFORM B-RELATED"/>
    <property type="match status" value="1"/>
</dbReference>
<sequence>MVGLPFTLTDRKRKYGVIATSLEDLKNKAQETFKATSIYIVKECDGIIINNEEYFKILKPHTVLMILKEDDDWKPAESSGIDVSSSSDNKRSLNCSGGKSKTTSSTDSPPSVSNEKRVKALRICPSHRTSGKSNKTLQEIINKWQLSNFTKCIYDNAVNAVLDTASDDSENDSIVRENAFARSASVPHDFTLENEAVLMAIERKGLRQQDSQDYPTKNISDTRSRSFSSQINCFYSSADDHQDSYDRSAGETLQYSVNSDENLESNFENNFMTTAVSAAIEEKGLNNYDDDNYSSVKIYKQVMNELCS</sequence>
<name>A0AAN9T4M9_9HEMI</name>
<organism evidence="5 6">
    <name type="scientific">Parthenolecanium corni</name>
    <dbReference type="NCBI Taxonomy" id="536013"/>
    <lineage>
        <taxon>Eukaryota</taxon>
        <taxon>Metazoa</taxon>
        <taxon>Ecdysozoa</taxon>
        <taxon>Arthropoda</taxon>
        <taxon>Hexapoda</taxon>
        <taxon>Insecta</taxon>
        <taxon>Pterygota</taxon>
        <taxon>Neoptera</taxon>
        <taxon>Paraneoptera</taxon>
        <taxon>Hemiptera</taxon>
        <taxon>Sternorrhyncha</taxon>
        <taxon>Coccoidea</taxon>
        <taxon>Coccidae</taxon>
        <taxon>Parthenolecanium</taxon>
    </lineage>
</organism>
<dbReference type="InterPro" id="IPR003508">
    <property type="entry name" value="CIDE-N_dom"/>
</dbReference>
<evidence type="ECO:0000256" key="3">
    <source>
        <dbReference type="SAM" id="MobiDB-lite"/>
    </source>
</evidence>
<dbReference type="EMBL" id="JBBCAQ010000037">
    <property type="protein sequence ID" value="KAK7573803.1"/>
    <property type="molecule type" value="Genomic_DNA"/>
</dbReference>
<dbReference type="GO" id="GO:0006915">
    <property type="term" value="P:apoptotic process"/>
    <property type="evidence" value="ECO:0007669"/>
    <property type="project" value="UniProtKB-UniRule"/>
</dbReference>
<evidence type="ECO:0000256" key="1">
    <source>
        <dbReference type="ARBA" id="ARBA00022703"/>
    </source>
</evidence>